<gene>
    <name evidence="3" type="ORF">SAMN05421630_10939</name>
</gene>
<sequence>MRSRVRFAGMFAVVVALAAGCGSGQPQPTTAAGSPSGDTRSATDAPPESDAKQDVEVTGCEQTVYTPRVALAVTNSTSTEYRYAVTVTISNNAGDATDAYFVEGRLGPGRTVTDTVPGANPVEGDLTCSVSEATRLPPQ</sequence>
<keyword evidence="2" id="KW-0732">Signal</keyword>
<protein>
    <submittedName>
        <fullName evidence="3">Uncharacterized protein</fullName>
    </submittedName>
</protein>
<evidence type="ECO:0000313" key="3">
    <source>
        <dbReference type="EMBL" id="SDD48609.1"/>
    </source>
</evidence>
<proteinExistence type="predicted"/>
<dbReference type="AlphaFoldDB" id="A0A1G6V4M9"/>
<accession>A0A1G6V4M9</accession>
<keyword evidence="4" id="KW-1185">Reference proteome</keyword>
<feature type="compositionally biased region" description="Polar residues" evidence="1">
    <location>
        <begin position="24"/>
        <end position="42"/>
    </location>
</feature>
<organism evidence="3 4">
    <name type="scientific">Prauserella marina</name>
    <dbReference type="NCBI Taxonomy" id="530584"/>
    <lineage>
        <taxon>Bacteria</taxon>
        <taxon>Bacillati</taxon>
        <taxon>Actinomycetota</taxon>
        <taxon>Actinomycetes</taxon>
        <taxon>Pseudonocardiales</taxon>
        <taxon>Pseudonocardiaceae</taxon>
        <taxon>Prauserella</taxon>
    </lineage>
</organism>
<reference evidence="3 4" key="1">
    <citation type="submission" date="2016-10" db="EMBL/GenBank/DDBJ databases">
        <authorList>
            <person name="de Groot N.N."/>
        </authorList>
    </citation>
    <scope>NUCLEOTIDE SEQUENCE [LARGE SCALE GENOMIC DNA]</scope>
    <source>
        <strain evidence="3 4">CGMCC 4.5506</strain>
    </source>
</reference>
<feature type="chain" id="PRO_5043870441" evidence="2">
    <location>
        <begin position="19"/>
        <end position="139"/>
    </location>
</feature>
<name>A0A1G6V4M9_9PSEU</name>
<dbReference type="EMBL" id="FMZE01000009">
    <property type="protein sequence ID" value="SDD48609.1"/>
    <property type="molecule type" value="Genomic_DNA"/>
</dbReference>
<dbReference type="OrthoDB" id="3637445at2"/>
<dbReference type="RefSeq" id="WP_094168507.1">
    <property type="nucleotide sequence ID" value="NZ_CP016353.1"/>
</dbReference>
<feature type="signal peptide" evidence="2">
    <location>
        <begin position="1"/>
        <end position="18"/>
    </location>
</feature>
<evidence type="ECO:0000256" key="2">
    <source>
        <dbReference type="SAM" id="SignalP"/>
    </source>
</evidence>
<evidence type="ECO:0000313" key="4">
    <source>
        <dbReference type="Proteomes" id="UP000199494"/>
    </source>
</evidence>
<dbReference type="PROSITE" id="PS51257">
    <property type="entry name" value="PROKAR_LIPOPROTEIN"/>
    <property type="match status" value="1"/>
</dbReference>
<feature type="region of interest" description="Disordered" evidence="1">
    <location>
        <begin position="22"/>
        <end position="59"/>
    </location>
</feature>
<dbReference type="Proteomes" id="UP000199494">
    <property type="component" value="Unassembled WGS sequence"/>
</dbReference>
<evidence type="ECO:0000256" key="1">
    <source>
        <dbReference type="SAM" id="MobiDB-lite"/>
    </source>
</evidence>
<dbReference type="STRING" id="530584.SAMN05421630_10939"/>